<name>A0A5S9QTQ7_9GAMM</name>
<reference evidence="4 5" key="1">
    <citation type="submission" date="2019-11" db="EMBL/GenBank/DDBJ databases">
        <authorList>
            <person name="Holert J."/>
        </authorList>
    </citation>
    <scope>NUCLEOTIDE SEQUENCE [LARGE SCALE GENOMIC DNA]</scope>
    <source>
        <strain evidence="3">BC3_2A</strain>
        <strain evidence="1">SB11_1A</strain>
    </source>
</reference>
<evidence type="ECO:0000313" key="4">
    <source>
        <dbReference type="Proteomes" id="UP000435877"/>
    </source>
</evidence>
<evidence type="ECO:0000313" key="5">
    <source>
        <dbReference type="Proteomes" id="UP000439591"/>
    </source>
</evidence>
<evidence type="ECO:0000313" key="1">
    <source>
        <dbReference type="EMBL" id="CAA0110554.1"/>
    </source>
</evidence>
<organism evidence="3 5">
    <name type="scientific">Zhongshania aliphaticivorans</name>
    <dbReference type="NCBI Taxonomy" id="1470434"/>
    <lineage>
        <taxon>Bacteria</taxon>
        <taxon>Pseudomonadati</taxon>
        <taxon>Pseudomonadota</taxon>
        <taxon>Gammaproteobacteria</taxon>
        <taxon>Cellvibrionales</taxon>
        <taxon>Spongiibacteraceae</taxon>
        <taxon>Zhongshania</taxon>
    </lineage>
</organism>
<sequence>MNKIINVAFFVTLVAFLPVRASALELPILSGLLSSGGVLGGGLASALPGDPLATVSAVPALLGGVLDPAVVTGFLSSEGIPILPGFVPVLAVLVDDPISLPFYILDGGSLLSPTLSLLPEIPLISAPLIELGF</sequence>
<dbReference type="EMBL" id="CACSIK010000003">
    <property type="protein sequence ID" value="CAA0110554.1"/>
    <property type="molecule type" value="Genomic_DNA"/>
</dbReference>
<proteinExistence type="predicted"/>
<dbReference type="AlphaFoldDB" id="A0A5S9QTQ7"/>
<gene>
    <name evidence="1" type="ORF">IHBHHGIJ_03210</name>
    <name evidence="2" type="ORF">KFEGEMFD_03423</name>
    <name evidence="3" type="ORF">KFEGEMFD_03955</name>
</gene>
<keyword evidence="4" id="KW-1185">Reference proteome</keyword>
<dbReference type="Proteomes" id="UP000435877">
    <property type="component" value="Unassembled WGS sequence"/>
</dbReference>
<evidence type="ECO:0000313" key="3">
    <source>
        <dbReference type="EMBL" id="CAA0122190.1"/>
    </source>
</evidence>
<dbReference type="RefSeq" id="WP_159269916.1">
    <property type="nucleotide sequence ID" value="NZ_CACSIK010000003.1"/>
</dbReference>
<dbReference type="EMBL" id="CACSIM010000008">
    <property type="protein sequence ID" value="CAA0122190.1"/>
    <property type="molecule type" value="Genomic_DNA"/>
</dbReference>
<protein>
    <submittedName>
        <fullName evidence="3">Uncharacterized protein</fullName>
    </submittedName>
</protein>
<dbReference type="Proteomes" id="UP000439591">
    <property type="component" value="Unassembled WGS sequence"/>
</dbReference>
<accession>A0A5S9QTQ7</accession>
<dbReference type="EMBL" id="CACSIM010000006">
    <property type="protein sequence ID" value="CAA0118179.1"/>
    <property type="molecule type" value="Genomic_DNA"/>
</dbReference>
<evidence type="ECO:0000313" key="2">
    <source>
        <dbReference type="EMBL" id="CAA0118179.1"/>
    </source>
</evidence>